<feature type="chain" id="PRO_5011607523" evidence="2">
    <location>
        <begin position="20"/>
        <end position="438"/>
    </location>
</feature>
<dbReference type="Gene3D" id="3.30.2400.10">
    <property type="entry name" value="Major capsid protein gp5"/>
    <property type="match status" value="1"/>
</dbReference>
<dbReference type="Pfam" id="PF05065">
    <property type="entry name" value="Phage_capsid"/>
    <property type="match status" value="1"/>
</dbReference>
<sequence length="438" mass="46145">MKKTMMTAALSVPALMAHAANTPDGLLQAPRADAGGVSAQLTEVGASIKALREDVMPKAEEALKLAAKGEKLTDELKASIDKVLADYNAASGEQKKLQGQIEALETANLDLAQAIAGSGRGKSDRVSAGREMAESDAFKAHIAGGAQGQFKYDPKAAITSVSGDAGGLIWSERDKTPVNLPRRQLFIRNLLNVVPTGSNAVDYSKQVLRTNNAAMTAEGAALPESDYGWEIAQASVKKIGHHINVSEEALADSDQLAGEIDGELAYGTDLAEEAQTLSGDGTGQNLSGLITEATAFSAAAGLPNTDRIERLRLAILQVTLADYAADGIVLNPTDWAAIELMRETAGGAFLFGVPGTAASPALWRLPVVESNTMTAGEWLVGSMYMAAKLYDRQQNEILISTEHDQNFVTGMVTVKSTKRLALAVTRPTSLVTGDFTFA</sequence>
<dbReference type="OrthoDB" id="637859at2"/>
<dbReference type="Proteomes" id="UP000199478">
    <property type="component" value="Unassembled WGS sequence"/>
</dbReference>
<evidence type="ECO:0000313" key="5">
    <source>
        <dbReference type="Proteomes" id="UP000199478"/>
    </source>
</evidence>
<accession>A0A1I6GEC2</accession>
<gene>
    <name evidence="4" type="ORF">SAMN04488005_1514</name>
</gene>
<dbReference type="EMBL" id="FOYP01000001">
    <property type="protein sequence ID" value="SFR40529.1"/>
    <property type="molecule type" value="Genomic_DNA"/>
</dbReference>
<evidence type="ECO:0000256" key="2">
    <source>
        <dbReference type="SAM" id="SignalP"/>
    </source>
</evidence>
<dbReference type="RefSeq" id="WP_090198402.1">
    <property type="nucleotide sequence ID" value="NZ_FOYP01000001.1"/>
</dbReference>
<reference evidence="5" key="1">
    <citation type="submission" date="2016-10" db="EMBL/GenBank/DDBJ databases">
        <authorList>
            <person name="Varghese N."/>
            <person name="Submissions S."/>
        </authorList>
    </citation>
    <scope>NUCLEOTIDE SEQUENCE [LARGE SCALE GENOMIC DNA]</scope>
    <source>
        <strain evidence="5">DSM 26879</strain>
    </source>
</reference>
<organism evidence="4 5">
    <name type="scientific">Yoonia tamlensis</name>
    <dbReference type="NCBI Taxonomy" id="390270"/>
    <lineage>
        <taxon>Bacteria</taxon>
        <taxon>Pseudomonadati</taxon>
        <taxon>Pseudomonadota</taxon>
        <taxon>Alphaproteobacteria</taxon>
        <taxon>Rhodobacterales</taxon>
        <taxon>Paracoccaceae</taxon>
        <taxon>Yoonia</taxon>
    </lineage>
</organism>
<feature type="signal peptide" evidence="2">
    <location>
        <begin position="1"/>
        <end position="19"/>
    </location>
</feature>
<keyword evidence="5" id="KW-1185">Reference proteome</keyword>
<evidence type="ECO:0000256" key="1">
    <source>
        <dbReference type="ARBA" id="ARBA00004328"/>
    </source>
</evidence>
<name>A0A1I6GEC2_9RHOB</name>
<dbReference type="AlphaFoldDB" id="A0A1I6GEC2"/>
<protein>
    <submittedName>
        <fullName evidence="4">Phage major capsid protein, HK97 family</fullName>
    </submittedName>
</protein>
<comment type="subcellular location">
    <subcellularLocation>
        <location evidence="1">Virion</location>
    </subcellularLocation>
</comment>
<evidence type="ECO:0000313" key="4">
    <source>
        <dbReference type="EMBL" id="SFR40529.1"/>
    </source>
</evidence>
<dbReference type="NCBIfam" id="TIGR01554">
    <property type="entry name" value="major_cap_HK97"/>
    <property type="match status" value="1"/>
</dbReference>
<dbReference type="InterPro" id="IPR024455">
    <property type="entry name" value="Phage_capsid"/>
</dbReference>
<dbReference type="InterPro" id="IPR054612">
    <property type="entry name" value="Phage_capsid-like_C"/>
</dbReference>
<feature type="domain" description="Phage capsid-like C-terminal" evidence="3">
    <location>
        <begin position="166"/>
        <end position="435"/>
    </location>
</feature>
<dbReference type="SUPFAM" id="SSF56563">
    <property type="entry name" value="Major capsid protein gp5"/>
    <property type="match status" value="1"/>
</dbReference>
<evidence type="ECO:0000259" key="3">
    <source>
        <dbReference type="Pfam" id="PF05065"/>
    </source>
</evidence>
<dbReference type="STRING" id="390270.SAMN04488005_1514"/>
<proteinExistence type="predicted"/>
<keyword evidence="2" id="KW-0732">Signal</keyword>
<dbReference type="Gene3D" id="3.30.2320.10">
    <property type="entry name" value="hypothetical protein PF0899 domain"/>
    <property type="match status" value="1"/>
</dbReference>